<dbReference type="InterPro" id="IPR008255">
    <property type="entry name" value="Pyr_nucl-diS_OxRdtase_2_AS"/>
</dbReference>
<dbReference type="PROSITE" id="PS00573">
    <property type="entry name" value="PYRIDINE_REDOX_2"/>
    <property type="match status" value="1"/>
</dbReference>
<name>A0A6N7IW41_9FIRM</name>
<dbReference type="OrthoDB" id="9806179at2"/>
<evidence type="ECO:0000256" key="1">
    <source>
        <dbReference type="ARBA" id="ARBA00009333"/>
    </source>
</evidence>
<comment type="catalytic activity">
    <reaction evidence="7">
        <text>[thioredoxin]-dithiol + NADP(+) = [thioredoxin]-disulfide + NADPH + H(+)</text>
        <dbReference type="Rhea" id="RHEA:20345"/>
        <dbReference type="Rhea" id="RHEA-COMP:10698"/>
        <dbReference type="Rhea" id="RHEA-COMP:10700"/>
        <dbReference type="ChEBI" id="CHEBI:15378"/>
        <dbReference type="ChEBI" id="CHEBI:29950"/>
        <dbReference type="ChEBI" id="CHEBI:50058"/>
        <dbReference type="ChEBI" id="CHEBI:57783"/>
        <dbReference type="ChEBI" id="CHEBI:58349"/>
        <dbReference type="EC" id="1.8.1.9"/>
    </reaction>
</comment>
<comment type="cofactor">
    <cofactor evidence="8">
        <name>FAD</name>
        <dbReference type="ChEBI" id="CHEBI:57692"/>
    </cofactor>
    <text evidence="8">Binds 1 FAD per subunit.</text>
</comment>
<keyword evidence="2 7" id="KW-0285">Flavoprotein</keyword>
<dbReference type="AlphaFoldDB" id="A0A6N7IW41"/>
<dbReference type="PRINTS" id="PR00469">
    <property type="entry name" value="PNDRDTASEII"/>
</dbReference>
<keyword evidence="4 7" id="KW-0560">Oxidoreductase</keyword>
<gene>
    <name evidence="10" type="primary">trxB</name>
    <name evidence="10" type="ORF">GFC01_16430</name>
</gene>
<dbReference type="GO" id="GO:0004791">
    <property type="term" value="F:thioredoxin-disulfide reductase (NADPH) activity"/>
    <property type="evidence" value="ECO:0007669"/>
    <property type="project" value="UniProtKB-UniRule"/>
</dbReference>
<dbReference type="InterPro" id="IPR023753">
    <property type="entry name" value="FAD/NAD-binding_dom"/>
</dbReference>
<comment type="subunit">
    <text evidence="7">Homodimer.</text>
</comment>
<dbReference type="Pfam" id="PF07992">
    <property type="entry name" value="Pyr_redox_2"/>
    <property type="match status" value="1"/>
</dbReference>
<dbReference type="Proteomes" id="UP000441717">
    <property type="component" value="Unassembled WGS sequence"/>
</dbReference>
<dbReference type="NCBIfam" id="TIGR01292">
    <property type="entry name" value="TRX_reduct"/>
    <property type="match status" value="1"/>
</dbReference>
<dbReference type="RefSeq" id="WP_152948269.1">
    <property type="nucleotide sequence ID" value="NZ_WHYR01000069.1"/>
</dbReference>
<dbReference type="PANTHER" id="PTHR48105">
    <property type="entry name" value="THIOREDOXIN REDUCTASE 1-RELATED-RELATED"/>
    <property type="match status" value="1"/>
</dbReference>
<evidence type="ECO:0000256" key="6">
    <source>
        <dbReference type="ARBA" id="ARBA00023284"/>
    </source>
</evidence>
<evidence type="ECO:0000256" key="4">
    <source>
        <dbReference type="ARBA" id="ARBA00023002"/>
    </source>
</evidence>
<evidence type="ECO:0000259" key="9">
    <source>
        <dbReference type="Pfam" id="PF07992"/>
    </source>
</evidence>
<reference evidence="10 11" key="1">
    <citation type="submission" date="2019-10" db="EMBL/GenBank/DDBJ databases">
        <title>Comparative genomics of sulfur disproportionating microorganisms.</title>
        <authorList>
            <person name="Ward L.M."/>
            <person name="Bertran E."/>
            <person name="Johnston D."/>
        </authorList>
    </citation>
    <scope>NUCLEOTIDE SEQUENCE [LARGE SCALE GENOMIC DNA]</scope>
    <source>
        <strain evidence="10 11">DSM 14055</strain>
    </source>
</reference>
<proteinExistence type="inferred from homology"/>
<dbReference type="InterPro" id="IPR005982">
    <property type="entry name" value="Thioredox_Rdtase"/>
</dbReference>
<dbReference type="PRINTS" id="PR00368">
    <property type="entry name" value="FADPNR"/>
</dbReference>
<protein>
    <recommendedName>
        <fullName evidence="7">Thioredoxin reductase</fullName>
        <ecNumber evidence="7">1.8.1.9</ecNumber>
    </recommendedName>
</protein>
<keyword evidence="5" id="KW-1015">Disulfide bond</keyword>
<evidence type="ECO:0000256" key="8">
    <source>
        <dbReference type="RuleBase" id="RU003881"/>
    </source>
</evidence>
<dbReference type="InterPro" id="IPR050097">
    <property type="entry name" value="Ferredoxin-NADP_redctase_2"/>
</dbReference>
<feature type="domain" description="FAD/NAD(P)-binding" evidence="9">
    <location>
        <begin position="4"/>
        <end position="291"/>
    </location>
</feature>
<evidence type="ECO:0000256" key="5">
    <source>
        <dbReference type="ARBA" id="ARBA00023157"/>
    </source>
</evidence>
<accession>A0A6N7IW41</accession>
<dbReference type="EC" id="1.8.1.9" evidence="7"/>
<keyword evidence="6 7" id="KW-0676">Redox-active center</keyword>
<dbReference type="GO" id="GO:0005737">
    <property type="term" value="C:cytoplasm"/>
    <property type="evidence" value="ECO:0007669"/>
    <property type="project" value="InterPro"/>
</dbReference>
<comment type="similarity">
    <text evidence="1 7">Belongs to the class-II pyridine nucleotide-disulfide oxidoreductase family.</text>
</comment>
<sequence length="306" mass="33087">MAPYEVAIIGGGPAGLTAGIYAARAELNTVLFERAMPGGLAASTEFIENYPGFSEGIGGPELTAQMEAQARRFGLEIRNNNIESIKQENGLFVLDTDDGPVNARAVILATGAQPQRLNVPGEETYHGRGVSYCATCDGAFFRNKQVAVVGGGDAAVEEAMFLTRFASRVYIIHRRGELRATRIVQTRARQNPRIEFIWHSVVEEILGDTGVTGVRIKDVRTGDTRRVPVDGIFIYVGFHPASNLVKGLVELDERGYVIADDQMRTSCPGLFAAGDVRKKSLRQVVTAVADGAIAAVSAERYLAENR</sequence>
<dbReference type="Gene3D" id="3.50.50.60">
    <property type="entry name" value="FAD/NAD(P)-binding domain"/>
    <property type="match status" value="2"/>
</dbReference>
<comment type="caution">
    <text evidence="10">The sequence shown here is derived from an EMBL/GenBank/DDBJ whole genome shotgun (WGS) entry which is preliminary data.</text>
</comment>
<dbReference type="InterPro" id="IPR036188">
    <property type="entry name" value="FAD/NAD-bd_sf"/>
</dbReference>
<dbReference type="GO" id="GO:0019430">
    <property type="term" value="P:removal of superoxide radicals"/>
    <property type="evidence" value="ECO:0007669"/>
    <property type="project" value="UniProtKB-UniRule"/>
</dbReference>
<keyword evidence="3 7" id="KW-0274">FAD</keyword>
<evidence type="ECO:0000256" key="3">
    <source>
        <dbReference type="ARBA" id="ARBA00022827"/>
    </source>
</evidence>
<evidence type="ECO:0000313" key="10">
    <source>
        <dbReference type="EMBL" id="MQL53813.1"/>
    </source>
</evidence>
<evidence type="ECO:0000256" key="7">
    <source>
        <dbReference type="RuleBase" id="RU003880"/>
    </source>
</evidence>
<organism evidence="10 11">
    <name type="scientific">Desulfofundulus thermobenzoicus</name>
    <dbReference type="NCBI Taxonomy" id="29376"/>
    <lineage>
        <taxon>Bacteria</taxon>
        <taxon>Bacillati</taxon>
        <taxon>Bacillota</taxon>
        <taxon>Clostridia</taxon>
        <taxon>Eubacteriales</taxon>
        <taxon>Peptococcaceae</taxon>
        <taxon>Desulfofundulus</taxon>
    </lineage>
</organism>
<dbReference type="SUPFAM" id="SSF51905">
    <property type="entry name" value="FAD/NAD(P)-binding domain"/>
    <property type="match status" value="1"/>
</dbReference>
<keyword evidence="8" id="KW-0521">NADP</keyword>
<keyword evidence="11" id="KW-1185">Reference proteome</keyword>
<dbReference type="EMBL" id="WHYR01000069">
    <property type="protein sequence ID" value="MQL53813.1"/>
    <property type="molecule type" value="Genomic_DNA"/>
</dbReference>
<evidence type="ECO:0000313" key="11">
    <source>
        <dbReference type="Proteomes" id="UP000441717"/>
    </source>
</evidence>
<evidence type="ECO:0000256" key="2">
    <source>
        <dbReference type="ARBA" id="ARBA00022630"/>
    </source>
</evidence>